<dbReference type="eggNOG" id="ENOG502ZQ9W">
    <property type="taxonomic scope" value="Bacteria"/>
</dbReference>
<dbReference type="OrthoDB" id="1495713at2"/>
<feature type="transmembrane region" description="Helical" evidence="1">
    <location>
        <begin position="64"/>
        <end position="81"/>
    </location>
</feature>
<dbReference type="HOGENOM" id="CLU_2493449_0_0_0"/>
<reference evidence="2 3" key="1">
    <citation type="journal article" date="2014" name="Genome Announc.">
        <title>Genome Sequence and Methylome of Soil Bacterium Gemmatirosa kalamazoonensis KBS708T, a Member of the Rarely Cultivated Gemmatimonadetes Phylum.</title>
        <authorList>
            <person name="Debruyn J.M."/>
            <person name="Radosevich M."/>
            <person name="Wommack K.E."/>
            <person name="Polson S.W."/>
            <person name="Hauser L.J."/>
            <person name="Fawaz M.N."/>
            <person name="Korlach J."/>
            <person name="Tsai Y.C."/>
        </authorList>
    </citation>
    <scope>NUCLEOTIDE SEQUENCE [LARGE SCALE GENOMIC DNA]</scope>
    <source>
        <strain evidence="2 3">KBS708</strain>
    </source>
</reference>
<evidence type="ECO:0000313" key="3">
    <source>
        <dbReference type="Proteomes" id="UP000019151"/>
    </source>
</evidence>
<feature type="transmembrane region" description="Helical" evidence="1">
    <location>
        <begin position="6"/>
        <end position="28"/>
    </location>
</feature>
<protein>
    <submittedName>
        <fullName evidence="2">Uncharacterized protein</fullName>
    </submittedName>
</protein>
<keyword evidence="1" id="KW-1133">Transmembrane helix</keyword>
<keyword evidence="1" id="KW-0812">Transmembrane</keyword>
<organism evidence="2 3">
    <name type="scientific">Gemmatirosa kalamazoonensis</name>
    <dbReference type="NCBI Taxonomy" id="861299"/>
    <lineage>
        <taxon>Bacteria</taxon>
        <taxon>Pseudomonadati</taxon>
        <taxon>Gemmatimonadota</taxon>
        <taxon>Gemmatimonadia</taxon>
        <taxon>Gemmatimonadales</taxon>
        <taxon>Gemmatimonadaceae</taxon>
        <taxon>Gemmatirosa</taxon>
    </lineage>
</organism>
<dbReference type="KEGG" id="gba:J421_1542"/>
<dbReference type="AlphaFoldDB" id="W0RD80"/>
<keyword evidence="3" id="KW-1185">Reference proteome</keyword>
<proteinExistence type="predicted"/>
<evidence type="ECO:0000313" key="2">
    <source>
        <dbReference type="EMBL" id="AHG89079.1"/>
    </source>
</evidence>
<dbReference type="RefSeq" id="WP_025410593.1">
    <property type="nucleotide sequence ID" value="NZ_CP007128.1"/>
</dbReference>
<dbReference type="Proteomes" id="UP000019151">
    <property type="component" value="Chromosome"/>
</dbReference>
<keyword evidence="1" id="KW-0472">Membrane</keyword>
<gene>
    <name evidence="2" type="ORF">J421_1542</name>
</gene>
<sequence>MPCLLVVLALAVPRLVCVLLFLLTDWFAHIVQPPVLGILAFLFLPTTLLCYAAVQHFYGGVWGPWQIAGIVLAVLIDVGPLRRKRS</sequence>
<dbReference type="STRING" id="861299.J421_1542"/>
<name>W0RD80_9BACT</name>
<evidence type="ECO:0000256" key="1">
    <source>
        <dbReference type="SAM" id="Phobius"/>
    </source>
</evidence>
<dbReference type="InParanoid" id="W0RD80"/>
<feature type="transmembrane region" description="Helical" evidence="1">
    <location>
        <begin position="35"/>
        <end position="58"/>
    </location>
</feature>
<accession>W0RD80</accession>
<dbReference type="EMBL" id="CP007128">
    <property type="protein sequence ID" value="AHG89079.1"/>
    <property type="molecule type" value="Genomic_DNA"/>
</dbReference>